<evidence type="ECO:0000313" key="3">
    <source>
        <dbReference type="WBParaSite" id="PDA_v2.g23512.t1"/>
    </source>
</evidence>
<dbReference type="WBParaSite" id="PDA_v2.g23512.t1">
    <property type="protein sequence ID" value="PDA_v2.g23512.t1"/>
    <property type="gene ID" value="PDA_v2.g23512"/>
</dbReference>
<protein>
    <submittedName>
        <fullName evidence="3">Uncharacterized protein</fullName>
    </submittedName>
</protein>
<evidence type="ECO:0000313" key="2">
    <source>
        <dbReference type="Proteomes" id="UP000887578"/>
    </source>
</evidence>
<dbReference type="Proteomes" id="UP000887578">
    <property type="component" value="Unplaced"/>
</dbReference>
<sequence>MLKYSTLNSFEFPRQQNDAVPEPEVSQFKASQKLHNQNQMGSTNNNNNNLKPYGNVRGMQAGNYQTGMKQSVGQQHQQQQPSTLSRQYSTRASGQIAEMAGTTILQSDRPIREVNNTSLSGEGLSLRNTKKINPAVAKALEEIQAWYHFLFLKFFFSENFNLLKEGFFCKMNSR</sequence>
<name>A0A914PYP2_9BILA</name>
<evidence type="ECO:0000256" key="1">
    <source>
        <dbReference type="SAM" id="MobiDB-lite"/>
    </source>
</evidence>
<accession>A0A914PYP2</accession>
<proteinExistence type="predicted"/>
<reference evidence="3" key="1">
    <citation type="submission" date="2022-11" db="UniProtKB">
        <authorList>
            <consortium name="WormBaseParasite"/>
        </authorList>
    </citation>
    <scope>IDENTIFICATION</scope>
</reference>
<feature type="compositionally biased region" description="Polar residues" evidence="1">
    <location>
        <begin position="28"/>
        <end position="43"/>
    </location>
</feature>
<feature type="region of interest" description="Disordered" evidence="1">
    <location>
        <begin position="67"/>
        <end position="88"/>
    </location>
</feature>
<dbReference type="AlphaFoldDB" id="A0A914PYP2"/>
<keyword evidence="2" id="KW-1185">Reference proteome</keyword>
<feature type="region of interest" description="Disordered" evidence="1">
    <location>
        <begin position="27"/>
        <end position="54"/>
    </location>
</feature>
<organism evidence="2 3">
    <name type="scientific">Panagrolaimus davidi</name>
    <dbReference type="NCBI Taxonomy" id="227884"/>
    <lineage>
        <taxon>Eukaryota</taxon>
        <taxon>Metazoa</taxon>
        <taxon>Ecdysozoa</taxon>
        <taxon>Nematoda</taxon>
        <taxon>Chromadorea</taxon>
        <taxon>Rhabditida</taxon>
        <taxon>Tylenchina</taxon>
        <taxon>Panagrolaimomorpha</taxon>
        <taxon>Panagrolaimoidea</taxon>
        <taxon>Panagrolaimidae</taxon>
        <taxon>Panagrolaimus</taxon>
    </lineage>
</organism>
<feature type="compositionally biased region" description="Low complexity" evidence="1">
    <location>
        <begin position="70"/>
        <end position="87"/>
    </location>
</feature>